<organism evidence="2 3">
    <name type="scientific">Kocuria tytonicola</name>
    <dbReference type="NCBI Taxonomy" id="2055946"/>
    <lineage>
        <taxon>Bacteria</taxon>
        <taxon>Bacillati</taxon>
        <taxon>Actinomycetota</taxon>
        <taxon>Actinomycetes</taxon>
        <taxon>Micrococcales</taxon>
        <taxon>Micrococcaceae</taxon>
        <taxon>Kocuria</taxon>
    </lineage>
</organism>
<protein>
    <submittedName>
        <fullName evidence="2">Uncharacterized protein</fullName>
    </submittedName>
</protein>
<keyword evidence="3" id="KW-1185">Reference proteome</keyword>
<sequence length="231" mass="24775">MTQQPESTDPIASAGQIDDPDQPTTVKGQDDSRAGRDTQPDESSADGDPDQPGAAQHTARPSGHDDAARAASTAPGATAPTASADATREDHTRHGGKPPKAIQETGVPVADREAARERDVRDVDSEALAGTRKFQPRPGDENPNVSDNPANFPDHRGPDGVSAQDDRGRSEAERGGKNTAQYETPESMPATEPVRHSRLVEERVQEQERDYDLGTTEEGERYLTPRDLPEA</sequence>
<comment type="caution">
    <text evidence="2">The sequence shown here is derived from an EMBL/GenBank/DDBJ whole genome shotgun (WGS) entry which is preliminary data.</text>
</comment>
<proteinExistence type="predicted"/>
<gene>
    <name evidence="2" type="ORF">EAE32_00455</name>
</gene>
<evidence type="ECO:0000313" key="3">
    <source>
        <dbReference type="Proteomes" id="UP000277871"/>
    </source>
</evidence>
<feature type="compositionally biased region" description="Basic and acidic residues" evidence="1">
    <location>
        <begin position="153"/>
        <end position="176"/>
    </location>
</feature>
<name>A0A3L9L528_9MICC</name>
<accession>A0A3L9L528</accession>
<dbReference type="RefSeq" id="WP_121863810.1">
    <property type="nucleotide sequence ID" value="NZ_RDEX01000001.1"/>
</dbReference>
<feature type="compositionally biased region" description="Basic and acidic residues" evidence="1">
    <location>
        <begin position="110"/>
        <end position="124"/>
    </location>
</feature>
<feature type="region of interest" description="Disordered" evidence="1">
    <location>
        <begin position="1"/>
        <end position="231"/>
    </location>
</feature>
<evidence type="ECO:0000313" key="2">
    <source>
        <dbReference type="EMBL" id="RLY93765.1"/>
    </source>
</evidence>
<feature type="compositionally biased region" description="Basic and acidic residues" evidence="1">
    <location>
        <begin position="193"/>
        <end position="231"/>
    </location>
</feature>
<dbReference type="EMBL" id="RDEX01000001">
    <property type="protein sequence ID" value="RLY93765.1"/>
    <property type="molecule type" value="Genomic_DNA"/>
</dbReference>
<dbReference type="Proteomes" id="UP000277871">
    <property type="component" value="Unassembled WGS sequence"/>
</dbReference>
<evidence type="ECO:0000256" key="1">
    <source>
        <dbReference type="SAM" id="MobiDB-lite"/>
    </source>
</evidence>
<feature type="compositionally biased region" description="Low complexity" evidence="1">
    <location>
        <begin position="69"/>
        <end position="85"/>
    </location>
</feature>
<reference evidence="2 3" key="1">
    <citation type="submission" date="2018-10" db="EMBL/GenBank/DDBJ databases">
        <title>Kocuria tytonicola, new bacteria from the preen glands of American barn owls (Tyto furcata).</title>
        <authorList>
            <person name="Braun M.S."/>
            <person name="Wang E."/>
            <person name="Zimmermann S."/>
            <person name="Boutin S."/>
            <person name="Wagner H."/>
            <person name="Wink M."/>
        </authorList>
    </citation>
    <scope>NUCLEOTIDE SEQUENCE [LARGE SCALE GENOMIC DNA]</scope>
    <source>
        <strain evidence="2 3">473</strain>
    </source>
</reference>
<feature type="compositionally biased region" description="Basic and acidic residues" evidence="1">
    <location>
        <begin position="28"/>
        <end position="39"/>
    </location>
</feature>
<dbReference type="AlphaFoldDB" id="A0A3L9L528"/>